<dbReference type="AlphaFoldDB" id="A0A7E4V0D5"/>
<accession>A0A7E4V0D5</accession>
<keyword evidence="1" id="KW-1185">Reference proteome</keyword>
<name>A0A7E4V0D5_PANRE</name>
<reference evidence="1" key="1">
    <citation type="journal article" date="2013" name="Genetics">
        <title>The draft genome and transcriptome of Panagrellus redivivus are shaped by the harsh demands of a free-living lifestyle.</title>
        <authorList>
            <person name="Srinivasan J."/>
            <person name="Dillman A.R."/>
            <person name="Macchietto M.G."/>
            <person name="Heikkinen L."/>
            <person name="Lakso M."/>
            <person name="Fracchia K.M."/>
            <person name="Antoshechkin I."/>
            <person name="Mortazavi A."/>
            <person name="Wong G."/>
            <person name="Sternberg P.W."/>
        </authorList>
    </citation>
    <scope>NUCLEOTIDE SEQUENCE [LARGE SCALE GENOMIC DNA]</scope>
    <source>
        <strain evidence="1">MT8872</strain>
    </source>
</reference>
<sequence>MLSPMLNKLDRIMTTVHDIEVAMACGVEPAKAGVTYVIGVPMQDIGDGVGLGSSNRNGVLHYIGAILPHKPLHPISVSVMNIN</sequence>
<evidence type="ECO:0000313" key="2">
    <source>
        <dbReference type="WBParaSite" id="Pan_g15041.t1"/>
    </source>
</evidence>
<protein>
    <submittedName>
        <fullName evidence="2">HrcA domain-containing protein</fullName>
    </submittedName>
</protein>
<organism evidence="1 2">
    <name type="scientific">Panagrellus redivivus</name>
    <name type="common">Microworm</name>
    <dbReference type="NCBI Taxonomy" id="6233"/>
    <lineage>
        <taxon>Eukaryota</taxon>
        <taxon>Metazoa</taxon>
        <taxon>Ecdysozoa</taxon>
        <taxon>Nematoda</taxon>
        <taxon>Chromadorea</taxon>
        <taxon>Rhabditida</taxon>
        <taxon>Tylenchina</taxon>
        <taxon>Panagrolaimomorpha</taxon>
        <taxon>Panagrolaimoidea</taxon>
        <taxon>Panagrolaimidae</taxon>
        <taxon>Panagrellus</taxon>
    </lineage>
</organism>
<proteinExistence type="predicted"/>
<dbReference type="WBParaSite" id="Pan_g15041.t1">
    <property type="protein sequence ID" value="Pan_g15041.t1"/>
    <property type="gene ID" value="Pan_g15041"/>
</dbReference>
<reference evidence="2" key="2">
    <citation type="submission" date="2020-10" db="UniProtKB">
        <authorList>
            <consortium name="WormBaseParasite"/>
        </authorList>
    </citation>
    <scope>IDENTIFICATION</scope>
</reference>
<dbReference type="Proteomes" id="UP000492821">
    <property type="component" value="Unassembled WGS sequence"/>
</dbReference>
<evidence type="ECO:0000313" key="1">
    <source>
        <dbReference type="Proteomes" id="UP000492821"/>
    </source>
</evidence>